<name>A0A8J4TDX1_9TREM</name>
<evidence type="ECO:0000256" key="10">
    <source>
        <dbReference type="SAM" id="MobiDB-lite"/>
    </source>
</evidence>
<dbReference type="EMBL" id="LUCH01000538">
    <property type="protein sequence ID" value="KAF5404893.1"/>
    <property type="molecule type" value="Genomic_DNA"/>
</dbReference>
<evidence type="ECO:0000256" key="7">
    <source>
        <dbReference type="ARBA" id="ARBA00023163"/>
    </source>
</evidence>
<feature type="region of interest" description="Disordered" evidence="10">
    <location>
        <begin position="1970"/>
        <end position="2022"/>
    </location>
</feature>
<feature type="compositionally biased region" description="Polar residues" evidence="10">
    <location>
        <begin position="1979"/>
        <end position="1994"/>
    </location>
</feature>
<feature type="region of interest" description="Disordered" evidence="10">
    <location>
        <begin position="2049"/>
        <end position="2071"/>
    </location>
</feature>
<reference evidence="13" key="1">
    <citation type="submission" date="2019-05" db="EMBL/GenBank/DDBJ databases">
        <title>Annotation for the trematode Paragonimus heterotremus.</title>
        <authorList>
            <person name="Choi Y.-J."/>
        </authorList>
    </citation>
    <scope>NUCLEOTIDE SEQUENCE</scope>
    <source>
        <strain evidence="13">LC</strain>
    </source>
</reference>
<evidence type="ECO:0000256" key="8">
    <source>
        <dbReference type="ARBA" id="ARBA00023242"/>
    </source>
</evidence>
<dbReference type="CDD" id="cd00590">
    <property type="entry name" value="RRM_SF"/>
    <property type="match status" value="1"/>
</dbReference>
<dbReference type="GO" id="GO:0005634">
    <property type="term" value="C:nucleus"/>
    <property type="evidence" value="ECO:0007669"/>
    <property type="project" value="UniProtKB-SubCell"/>
</dbReference>
<keyword evidence="14" id="KW-1185">Reference proteome</keyword>
<protein>
    <submittedName>
        <fullName evidence="13">SPOC domain protein</fullName>
    </submittedName>
</protein>
<keyword evidence="3" id="KW-0597">Phosphoprotein</keyword>
<evidence type="ECO:0000256" key="9">
    <source>
        <dbReference type="PROSITE-ProRule" id="PRU00176"/>
    </source>
</evidence>
<feature type="region of interest" description="Disordered" evidence="10">
    <location>
        <begin position="881"/>
        <end position="921"/>
    </location>
</feature>
<feature type="compositionally biased region" description="Polar residues" evidence="10">
    <location>
        <begin position="1029"/>
        <end position="1045"/>
    </location>
</feature>
<feature type="region of interest" description="Disordered" evidence="10">
    <location>
        <begin position="1629"/>
        <end position="1650"/>
    </location>
</feature>
<evidence type="ECO:0000256" key="2">
    <source>
        <dbReference type="ARBA" id="ARBA00005387"/>
    </source>
</evidence>
<comment type="subcellular location">
    <subcellularLocation>
        <location evidence="1">Nucleus</location>
    </subcellularLocation>
</comment>
<feature type="compositionally biased region" description="Low complexity" evidence="10">
    <location>
        <begin position="2360"/>
        <end position="2373"/>
    </location>
</feature>
<feature type="compositionally biased region" description="Low complexity" evidence="10">
    <location>
        <begin position="802"/>
        <end position="817"/>
    </location>
</feature>
<feature type="compositionally biased region" description="Polar residues" evidence="10">
    <location>
        <begin position="1244"/>
        <end position="1255"/>
    </location>
</feature>
<feature type="region of interest" description="Disordered" evidence="10">
    <location>
        <begin position="1029"/>
        <end position="1077"/>
    </location>
</feature>
<evidence type="ECO:0000256" key="4">
    <source>
        <dbReference type="ARBA" id="ARBA00022884"/>
    </source>
</evidence>
<feature type="compositionally biased region" description="Polar residues" evidence="10">
    <location>
        <begin position="1788"/>
        <end position="1800"/>
    </location>
</feature>
<dbReference type="OrthoDB" id="6407164at2759"/>
<dbReference type="PROSITE" id="PS50917">
    <property type="entry name" value="SPOC"/>
    <property type="match status" value="1"/>
</dbReference>
<feature type="region of interest" description="Disordered" evidence="10">
    <location>
        <begin position="1121"/>
        <end position="1175"/>
    </location>
</feature>
<dbReference type="SUPFAM" id="SSF100939">
    <property type="entry name" value="SPOC domain-like"/>
    <property type="match status" value="1"/>
</dbReference>
<comment type="caution">
    <text evidence="13">The sequence shown here is derived from an EMBL/GenBank/DDBJ whole genome shotgun (WGS) entry which is preliminary data.</text>
</comment>
<feature type="region of interest" description="Disordered" evidence="10">
    <location>
        <begin position="797"/>
        <end position="866"/>
    </location>
</feature>
<dbReference type="InterPro" id="IPR012921">
    <property type="entry name" value="SPOC_C"/>
</dbReference>
<comment type="similarity">
    <text evidence="2">Belongs to the RRM Spen family.</text>
</comment>
<dbReference type="SMART" id="SM00360">
    <property type="entry name" value="RRM"/>
    <property type="match status" value="3"/>
</dbReference>
<dbReference type="Gene3D" id="3.30.70.330">
    <property type="match status" value="3"/>
</dbReference>
<dbReference type="FunFam" id="2.40.290.10:FF:000002">
    <property type="entry name" value="Spen family transcriptional repressor"/>
    <property type="match status" value="1"/>
</dbReference>
<feature type="compositionally biased region" description="Polar residues" evidence="10">
    <location>
        <begin position="2162"/>
        <end position="2178"/>
    </location>
</feature>
<feature type="region of interest" description="Disordered" evidence="10">
    <location>
        <begin position="2325"/>
        <end position="2377"/>
    </location>
</feature>
<evidence type="ECO:0000313" key="14">
    <source>
        <dbReference type="Proteomes" id="UP000748531"/>
    </source>
</evidence>
<accession>A0A8J4TDX1</accession>
<dbReference type="SUPFAM" id="SSF54928">
    <property type="entry name" value="RNA-binding domain, RBD"/>
    <property type="match status" value="2"/>
</dbReference>
<dbReference type="InterPro" id="IPR000504">
    <property type="entry name" value="RRM_dom"/>
</dbReference>
<organism evidence="13 14">
    <name type="scientific">Paragonimus heterotremus</name>
    <dbReference type="NCBI Taxonomy" id="100268"/>
    <lineage>
        <taxon>Eukaryota</taxon>
        <taxon>Metazoa</taxon>
        <taxon>Spiralia</taxon>
        <taxon>Lophotrochozoa</taxon>
        <taxon>Platyhelminthes</taxon>
        <taxon>Trematoda</taxon>
        <taxon>Digenea</taxon>
        <taxon>Plagiorchiida</taxon>
        <taxon>Troglotremata</taxon>
        <taxon>Troglotrematidae</taxon>
        <taxon>Paragonimus</taxon>
    </lineage>
</organism>
<feature type="domain" description="RRM" evidence="11">
    <location>
        <begin position="302"/>
        <end position="380"/>
    </location>
</feature>
<keyword evidence="4 9" id="KW-0694">RNA-binding</keyword>
<feature type="region of interest" description="Disordered" evidence="10">
    <location>
        <begin position="1929"/>
        <end position="1948"/>
    </location>
</feature>
<evidence type="ECO:0000256" key="3">
    <source>
        <dbReference type="ARBA" id="ARBA00022553"/>
    </source>
</evidence>
<feature type="region of interest" description="Disordered" evidence="10">
    <location>
        <begin position="647"/>
        <end position="743"/>
    </location>
</feature>
<dbReference type="InterPro" id="IPR016194">
    <property type="entry name" value="SPOC-like_C_dom_sf"/>
</dbReference>
<feature type="compositionally biased region" description="Low complexity" evidence="10">
    <location>
        <begin position="881"/>
        <end position="910"/>
    </location>
</feature>
<evidence type="ECO:0000256" key="1">
    <source>
        <dbReference type="ARBA" id="ARBA00004123"/>
    </source>
</evidence>
<feature type="region of interest" description="Disordered" evidence="10">
    <location>
        <begin position="1318"/>
        <end position="1360"/>
    </location>
</feature>
<proteinExistence type="inferred from homology"/>
<keyword evidence="7" id="KW-0804">Transcription</keyword>
<feature type="domain" description="RRM" evidence="11">
    <location>
        <begin position="5"/>
        <end position="77"/>
    </location>
</feature>
<dbReference type="InterPro" id="IPR012677">
    <property type="entry name" value="Nucleotide-bd_a/b_plait_sf"/>
</dbReference>
<feature type="domain" description="SPOC" evidence="12">
    <location>
        <begin position="3050"/>
        <end position="3229"/>
    </location>
</feature>
<feature type="compositionally biased region" description="Low complexity" evidence="10">
    <location>
        <begin position="652"/>
        <end position="697"/>
    </location>
</feature>
<feature type="compositionally biased region" description="Low complexity" evidence="10">
    <location>
        <begin position="1332"/>
        <end position="1343"/>
    </location>
</feature>
<feature type="compositionally biased region" description="Polar residues" evidence="10">
    <location>
        <begin position="2978"/>
        <end position="2990"/>
    </location>
</feature>
<feature type="compositionally biased region" description="Polar residues" evidence="10">
    <location>
        <begin position="1571"/>
        <end position="1580"/>
    </location>
</feature>
<feature type="region of interest" description="Disordered" evidence="10">
    <location>
        <begin position="96"/>
        <end position="129"/>
    </location>
</feature>
<feature type="compositionally biased region" description="Polar residues" evidence="10">
    <location>
        <begin position="1632"/>
        <end position="1645"/>
    </location>
</feature>
<feature type="compositionally biased region" description="Polar residues" evidence="10">
    <location>
        <begin position="938"/>
        <end position="967"/>
    </location>
</feature>
<dbReference type="Pfam" id="PF00076">
    <property type="entry name" value="RRM_1"/>
    <property type="match status" value="1"/>
</dbReference>
<evidence type="ECO:0000259" key="11">
    <source>
        <dbReference type="PROSITE" id="PS50102"/>
    </source>
</evidence>
<feature type="compositionally biased region" description="Polar residues" evidence="10">
    <location>
        <begin position="572"/>
        <end position="584"/>
    </location>
</feature>
<dbReference type="GO" id="GO:0003723">
    <property type="term" value="F:RNA binding"/>
    <property type="evidence" value="ECO:0007669"/>
    <property type="project" value="UniProtKB-UniRule"/>
</dbReference>
<dbReference type="PANTHER" id="PTHR23189">
    <property type="entry name" value="RNA RECOGNITION MOTIF-CONTAINING"/>
    <property type="match status" value="1"/>
</dbReference>
<feature type="compositionally biased region" description="Low complexity" evidence="10">
    <location>
        <begin position="845"/>
        <end position="866"/>
    </location>
</feature>
<feature type="region of interest" description="Disordered" evidence="10">
    <location>
        <begin position="1559"/>
        <end position="1580"/>
    </location>
</feature>
<sequence>MKKTRFLWVRDLPNKCRDNELRDVFGRHGNIQNVRLFKDGHSRQAIIAFVDVKSAMQAVNACNNFHGSTLKVEYCDSLDSLGINFELLEHPPKFPNDCKDTSSKRSTSKGSREHTQPSDTKEAPTQALKCSNGRPVVASRFTQNPSVSCDSASWRGLKLSNLPPLSKLTDEHLRQGLFTEFRRCGRIQLIVLPNTSVSNGPSESGRVAIVTFRRPEEAERAYQAIRSGEKLLFSTLVLAELHPGFTSPEDHPSKTTSSTGVKVLNESGQNGCAINTGTASSNFRSPSEQMLKSDAATRSPTRTLYVSGLTTGPTGPVTPAQLTTAFRKFGDIIDVQLQTSSNSALIQFAEMRGPIRAMSAHSRDPLRLGGRPLFLAYVPSPPSTGLWFSDLPNSLASLRDTALLHRLSQVVPVQQITLINRFDPSGHSQPSCASTKSNGQCNYAAYILLASPEHASRLLSDLRSGKHFEEDAPLNPNFATTPPKQSPRRLVAVDFASQRQTTLVNSLKLNAARSGASNRIRVISATTVEGSACNPHHQFTDSSVTTSCSQYTSAKVSAVVSNDRRPNARLDPSSTNRPSQQQAIATVPNESRAVPAKHSSCSSSVSGRAHIAPHKTSKSTYSEDAKQNQCRLTAASGIAMLQLKQVDRARNSSPSSLSTCSSSSSLSSESTSSSSSSSSSSTSSSVSSTTSSGSSARSRSHRVLPSPSTKCRFARSRTADVTKVSRRSRAIGSSHPLNVPRPSSTITRKMLSASSEQSVLSENTEVSDLPWTGSAVKNSTFTQRPLSVVTSITATALSPTRSSAASSGGLSSPGLPSVTISTGLPSNPVRKSNGIDGLSGHQLRPSTTSHTPGLTTSHTPSTTTLLNGEFRVNPAVSIVSSSASSGVSSGSRSFSSTSSNSSNGGSPSNDSHAKSSHSALGPKQPITVIHSYHAQSKPCSSLTTTAPSSTKETSTLPACAITSQSNVARPKTSGPSGRKSRLYCTEVSSGLKLHLSTNCPASQSPGSFSSPPTATPLTVSIKLGNSGMPSQSAIVASPSDLSTHSESFRPTERRRTNESLPSTPCSAPPLNCTLKQTPSEEVGCDKLTLDYPSGGMSTHSTDWFTFGSPVYESMYDKIKRRTNKEAEERRRRQLEASTVREKKRRKQLKKEVHLAKSPPLNSLPYTPPESFGSEHSIKTAMTNSSSRSYRSKSGHLKLTDSIKLDDVRVKVPHNRMREDGVVSCRSSTWRPSKHLDRTWPQLLNSTHPQELSHPSPTKLAHKVKRRRRDLSSTSSSLSSNDERRSASPPGTLTRLSLGMRFPVSATYHECVRPLKGSSHSKWSAEEDDESIGHSSSSLSCPSSDKSDRYTRGKKSRQSCTYPRTERFQTCNDQFKITTVATHSSVNLGAYGRNFSRALAAHPELKDVRNSCRLSESGTHDTCSVVPKRSINDSFSTELSFNDKHKLADSEERKAQAMNDHKFQLSCGAKRRHDDENLHSRKKQRTLFDCTYEQHISRGTRLSHLKKVYEQRARSPQSCFSDEANVLDFDSDYIKCSAPGSRGTTTAEFNGIKWSRGCRSRRTSTGLHSGTDDSSLPVTRSPSPVHCRSPFYLVNRQIKRNCILGSSVCDDSVGKIEDDRDSVFDVFPDSDRFSTNSKSTPSTEPMEQSDFNERSFCTKFSDDEWHSSVASSSPHPTNIDFDVDFCPIDKTEQSSTTYQSTSFSSQLLSPAGKLVSPVPDDSDDDPLNIGRDVKLFVAMKKDQEVDSIICTPVLDHSSAVRSSFFETSFIPQDQIEQLTREPAGPPTVDPSNSNGAAGNLSPSLNVQVKTSPNPHVPSIVVHTTSVLESTTVKLPDVTEVCAIPTTFTKQESAPNDCVVITSAQSHHAFDSSSLCVMSPTITSAVSTLCSCNPLVNAVSESTCSSSFASVHPEPVGEQLDPVSLINKPELESSSELSQVSTSTPSSTSTFACTSAVSSQTTDVEIKSFNNGDKMKVDVPSNPTSLHLPSPSSNTIRKSHAAPSDSIKGLPIISPPPNGPPSDAHDITRYVQSVIERVKAERVEETQQAVAAAAHYHPATSHQSSSSTSSAVSTISGSRSFDVMHVVTHSLGAAAVTNKRSTNGQRKPLLVTTSACSSTKCSGINTSSRGSVVSSSISMHLPVASSSNNDTSSGPILSPLSSSAGHSNSQLLTATSTSSDLQVPTIPGVNACAPLTVSVSQSVSGRLTRQSLQHAQPNALQSGKRLDVPTSVETSGAINSRKRRRSEGKSISFCVTNKDVPTVQCSPLISTSAESTHSTSKFLSTCLASPITPIINKPHSRLDDAIGDAVHQANCIVGGTFSTCPASSAPKSHTSVDPYEPNFDEESPPGFDHSQLHHHRSTTPVSSSPSQQPSVCGTRKALNTSPISTCTTSPAIPNIGSIPVASSCLVTSVHTTSIASADSLTDTRTVPVSTTADSVDEVIRDVLSGQFDMQSYLCNYRAEPTTSLPRISKDSPNSKISLTPMTSTSTTPIAVPVCTLAPKSVSVAGSISTATPFPLSLASEPVVAAVTIPVSSNTTGANKPTIIGKNGSSSVVSIGTGNALLNTLLAALQLIPGSQVTVTGPTAASGVVGGIGTGTISATTITLPVNAARQAAANIKAAMLSATNAMSMVNTDAVPQTVANDCKVSAKLQSSEMQTTAAVTACGSATTSKPPLVSYAISQVSTTSLTQSQQRSLTQTVTIPRQTTTTVAQASGTGARVRRSSGLLLKKTVLLPKSADPSFVSTTVGNVHLSEPSTTISLQQLKTPPLDRLSGQITAARTSVTTTSIQGSLSGLPTANLSSTFSGASHSSNVCLPVVSQSHGPGNTAPPFVQLTSPTPDTTLPQPLYGRPSARAAAPLLSGRSPPIAAPQLNNHTMQTLIDRLSGAVEPSVLIALAQAAVGGTGLNSGGGVSDPGHSETETQVANYLRLLAHQLTDTRLCNGPAAKHVGSNVSLSDVHGKVTMHATATSPPNNPVFAQPNQQSQRAPQSATSSMYINTLSPDVNLVTAAAVSRPCSNADTNALISPPVVPPPRSIPPQSAGVTSLNPISWNSLSHTYPLVWQGRLSLKNAETRVALHYIYGNPNLLHDCMRLLASGGGGQSQHSLVASGGPLRIVQRMRLEPAQLEGVQRKIHQDGASCVCLALPAGSGPVELMKQTQILNDSFIRYMQEKVAAGIINVGIPDFQQVRSLCGPYFPTVRVLTCSTKSCRSGTASSCSASQSITLVGRDYDSLIQMTGASSISSPAVRSQLIDYSPRVLTQLHAVRSLTSN</sequence>
<evidence type="ECO:0000259" key="12">
    <source>
        <dbReference type="PROSITE" id="PS50917"/>
    </source>
</evidence>
<feature type="compositionally biased region" description="Basic residues" evidence="10">
    <location>
        <begin position="1259"/>
        <end position="1268"/>
    </location>
</feature>
<feature type="region of interest" description="Disordered" evidence="10">
    <location>
        <begin position="2206"/>
        <end position="2242"/>
    </location>
</feature>
<dbReference type="PROSITE" id="PS50102">
    <property type="entry name" value="RRM"/>
    <property type="match status" value="2"/>
</dbReference>
<feature type="region of interest" description="Disordered" evidence="10">
    <location>
        <begin position="938"/>
        <end position="981"/>
    </location>
</feature>
<evidence type="ECO:0000256" key="5">
    <source>
        <dbReference type="ARBA" id="ARBA00023015"/>
    </source>
</evidence>
<evidence type="ECO:0000313" key="13">
    <source>
        <dbReference type="EMBL" id="KAF5404893.1"/>
    </source>
</evidence>
<keyword evidence="8" id="KW-0539">Nucleus</keyword>
<feature type="compositionally biased region" description="Low complexity" evidence="10">
    <location>
        <begin position="1932"/>
        <end position="1948"/>
    </location>
</feature>
<gene>
    <name evidence="13" type="ORF">PHET_01645</name>
</gene>
<dbReference type="Gene3D" id="2.40.290.10">
    <property type="match status" value="1"/>
</dbReference>
<feature type="region of interest" description="Disordered" evidence="10">
    <location>
        <begin position="1779"/>
        <end position="1800"/>
    </location>
</feature>
<feature type="compositionally biased region" description="Basic and acidic residues" evidence="10">
    <location>
        <begin position="1046"/>
        <end position="1057"/>
    </location>
</feature>
<dbReference type="CDD" id="cd21543">
    <property type="entry name" value="SPOC_SHARP"/>
    <property type="match status" value="1"/>
</dbReference>
<dbReference type="InterPro" id="IPR035979">
    <property type="entry name" value="RBD_domain_sf"/>
</dbReference>
<keyword evidence="6" id="KW-0175">Coiled coil</keyword>
<evidence type="ECO:0000256" key="6">
    <source>
        <dbReference type="ARBA" id="ARBA00023054"/>
    </source>
</evidence>
<feature type="compositionally biased region" description="Basic and acidic residues" evidence="10">
    <location>
        <begin position="110"/>
        <end position="122"/>
    </location>
</feature>
<feature type="region of interest" description="Disordered" evidence="10">
    <location>
        <begin position="2966"/>
        <end position="2990"/>
    </location>
</feature>
<feature type="compositionally biased region" description="Low complexity" evidence="10">
    <location>
        <begin position="2150"/>
        <end position="2161"/>
    </location>
</feature>
<feature type="region of interest" description="Disordered" evidence="10">
    <location>
        <begin position="2142"/>
        <end position="2178"/>
    </location>
</feature>
<feature type="compositionally biased region" description="Basic and acidic residues" evidence="10">
    <location>
        <begin position="1123"/>
        <end position="1140"/>
    </location>
</feature>
<dbReference type="Proteomes" id="UP000748531">
    <property type="component" value="Unassembled WGS sequence"/>
</dbReference>
<keyword evidence="5" id="KW-0805">Transcription regulation</keyword>
<dbReference type="InterPro" id="IPR010912">
    <property type="entry name" value="SPOC_met"/>
</dbReference>
<dbReference type="Pfam" id="PF07744">
    <property type="entry name" value="SPOC"/>
    <property type="match status" value="1"/>
</dbReference>
<feature type="region of interest" description="Disordered" evidence="10">
    <location>
        <begin position="559"/>
        <end position="625"/>
    </location>
</feature>
<feature type="compositionally biased region" description="Polar residues" evidence="10">
    <location>
        <begin position="2206"/>
        <end position="2219"/>
    </location>
</feature>
<feature type="region of interest" description="Disordered" evidence="10">
    <location>
        <begin position="1244"/>
        <end position="1295"/>
    </location>
</feature>